<dbReference type="EMBL" id="VKGC01000001">
    <property type="protein sequence ID" value="TSA86987.1"/>
    <property type="molecule type" value="Genomic_DNA"/>
</dbReference>
<organism evidence="13 14">
    <name type="scientific">Helicobacter mehlei</name>
    <dbReference type="NCBI Taxonomy" id="2316080"/>
    <lineage>
        <taxon>Bacteria</taxon>
        <taxon>Pseudomonadati</taxon>
        <taxon>Campylobacterota</taxon>
        <taxon>Epsilonproteobacteria</taxon>
        <taxon>Campylobacterales</taxon>
        <taxon>Helicobacteraceae</taxon>
        <taxon>Helicobacter</taxon>
    </lineage>
</organism>
<evidence type="ECO:0000256" key="6">
    <source>
        <dbReference type="ARBA" id="ARBA00022695"/>
    </source>
</evidence>
<dbReference type="HAMAP" id="MF_00244">
    <property type="entry name" value="NaMN_adenylyltr"/>
    <property type="match status" value="1"/>
</dbReference>
<evidence type="ECO:0000313" key="14">
    <source>
        <dbReference type="Proteomes" id="UP000319322"/>
    </source>
</evidence>
<keyword evidence="7 11" id="KW-0547">Nucleotide-binding</keyword>
<keyword evidence="14" id="KW-1185">Reference proteome</keyword>
<evidence type="ECO:0000256" key="2">
    <source>
        <dbReference type="ARBA" id="ARBA00005019"/>
    </source>
</evidence>
<dbReference type="Gene3D" id="3.40.50.620">
    <property type="entry name" value="HUPs"/>
    <property type="match status" value="1"/>
</dbReference>
<evidence type="ECO:0000256" key="1">
    <source>
        <dbReference type="ARBA" id="ARBA00002324"/>
    </source>
</evidence>
<dbReference type="GO" id="GO:0009435">
    <property type="term" value="P:NAD+ biosynthetic process"/>
    <property type="evidence" value="ECO:0007669"/>
    <property type="project" value="UniProtKB-UniRule"/>
</dbReference>
<keyword evidence="9 11" id="KW-0520">NAD</keyword>
<dbReference type="CDD" id="cd02165">
    <property type="entry name" value="NMNAT"/>
    <property type="match status" value="1"/>
</dbReference>
<evidence type="ECO:0000313" key="13">
    <source>
        <dbReference type="EMBL" id="TSA86987.1"/>
    </source>
</evidence>
<dbReference type="InterPro" id="IPR004821">
    <property type="entry name" value="Cyt_trans-like"/>
</dbReference>
<evidence type="ECO:0000256" key="5">
    <source>
        <dbReference type="ARBA" id="ARBA00022679"/>
    </source>
</evidence>
<comment type="caution">
    <text evidence="13">The sequence shown here is derived from an EMBL/GenBank/DDBJ whole genome shotgun (WGS) entry which is preliminary data.</text>
</comment>
<keyword evidence="5 11" id="KW-0808">Transferase</keyword>
<evidence type="ECO:0000256" key="7">
    <source>
        <dbReference type="ARBA" id="ARBA00022741"/>
    </source>
</evidence>
<protein>
    <recommendedName>
        <fullName evidence="11">Probable nicotinate-nucleotide adenylyltransferase</fullName>
        <ecNumber evidence="11">2.7.7.18</ecNumber>
    </recommendedName>
    <alternativeName>
        <fullName evidence="11">Deamido-NAD(+) diphosphorylase</fullName>
    </alternativeName>
    <alternativeName>
        <fullName evidence="11">Deamido-NAD(+) pyrophosphorylase</fullName>
    </alternativeName>
    <alternativeName>
        <fullName evidence="11">Nicotinate mononucleotide adenylyltransferase</fullName>
        <shortName evidence="11">NaMN adenylyltransferase</shortName>
    </alternativeName>
</protein>
<evidence type="ECO:0000256" key="4">
    <source>
        <dbReference type="ARBA" id="ARBA00022642"/>
    </source>
</evidence>
<comment type="pathway">
    <text evidence="2 11">Cofactor biosynthesis; NAD(+) biosynthesis; deamido-NAD(+) from nicotinate D-ribonucleotide: step 1/1.</text>
</comment>
<name>A0A553V3C3_9HELI</name>
<comment type="function">
    <text evidence="1 11">Catalyzes the reversible adenylation of nicotinate mononucleotide (NaMN) to nicotinic acid adenine dinucleotide (NaAD).</text>
</comment>
<dbReference type="PANTHER" id="PTHR39321">
    <property type="entry name" value="NICOTINATE-NUCLEOTIDE ADENYLYLTRANSFERASE-RELATED"/>
    <property type="match status" value="1"/>
</dbReference>
<reference evidence="13" key="1">
    <citation type="submission" date="2019-07" db="EMBL/GenBank/DDBJ databases">
        <title>Helicobacter labacensis sp. nov., Helicobacter mehlei sp. nov. and Helicobacter vulpis sp. nov., isolated from gastric mucosa of red fox (Vulpis vulpis).</title>
        <authorList>
            <person name="Kusar D."/>
            <person name="Gruntar I."/>
            <person name="Pate M."/>
            <person name="Zajc U."/>
            <person name="Ocepek M."/>
        </authorList>
    </citation>
    <scope>NUCLEOTIDE SEQUENCE [LARGE SCALE GENOMIC DNA]</scope>
    <source>
        <strain evidence="13">L8b</strain>
    </source>
</reference>
<dbReference type="InterPro" id="IPR014729">
    <property type="entry name" value="Rossmann-like_a/b/a_fold"/>
</dbReference>
<dbReference type="GO" id="GO:0004515">
    <property type="term" value="F:nicotinate-nucleotide adenylyltransferase activity"/>
    <property type="evidence" value="ECO:0007669"/>
    <property type="project" value="UniProtKB-UniRule"/>
</dbReference>
<keyword evidence="6 11" id="KW-0548">Nucleotidyltransferase</keyword>
<dbReference type="NCBIfam" id="TIGR00482">
    <property type="entry name" value="nicotinate (nicotinamide) nucleotide adenylyltransferase"/>
    <property type="match status" value="1"/>
</dbReference>
<keyword evidence="8 11" id="KW-0067">ATP-binding</keyword>
<dbReference type="InterPro" id="IPR005248">
    <property type="entry name" value="NadD/NMNAT"/>
</dbReference>
<dbReference type="EC" id="2.7.7.18" evidence="11"/>
<sequence length="196" mass="22910">MDIALYGGSFDPPHIAHLEVIKQALENLKPDRLFVLVAYQNPFKTHPCFSPQQRLMWMRQLLKDLDKVQVSDFEILQNRPVPSIESVEHFYQKFQPNKLYFIIGADNVVGLERWEGYLQLQKLVELVVVHREGYALQLPQGFRAQSLFLPRIKRPISSTQIRICLKQHCISQDIPYALQPCAIQTFKENYAKPKNY</sequence>
<evidence type="ECO:0000256" key="8">
    <source>
        <dbReference type="ARBA" id="ARBA00022840"/>
    </source>
</evidence>
<dbReference type="RefSeq" id="WP_120948082.1">
    <property type="nucleotide sequence ID" value="NZ_QXQS01000005.1"/>
</dbReference>
<dbReference type="Pfam" id="PF01467">
    <property type="entry name" value="CTP_transf_like"/>
    <property type="match status" value="1"/>
</dbReference>
<proteinExistence type="inferred from homology"/>
<dbReference type="GO" id="GO:0005524">
    <property type="term" value="F:ATP binding"/>
    <property type="evidence" value="ECO:0007669"/>
    <property type="project" value="UniProtKB-KW"/>
</dbReference>
<evidence type="ECO:0000259" key="12">
    <source>
        <dbReference type="Pfam" id="PF01467"/>
    </source>
</evidence>
<dbReference type="SUPFAM" id="SSF52374">
    <property type="entry name" value="Nucleotidylyl transferase"/>
    <property type="match status" value="1"/>
</dbReference>
<keyword evidence="4 11" id="KW-0662">Pyridine nucleotide biosynthesis</keyword>
<dbReference type="AlphaFoldDB" id="A0A553V3C3"/>
<dbReference type="Proteomes" id="UP000319322">
    <property type="component" value="Unassembled WGS sequence"/>
</dbReference>
<dbReference type="UniPathway" id="UPA00253">
    <property type="reaction ID" value="UER00332"/>
</dbReference>
<feature type="domain" description="Cytidyltransferase-like" evidence="12">
    <location>
        <begin position="5"/>
        <end position="162"/>
    </location>
</feature>
<comment type="catalytic activity">
    <reaction evidence="10 11">
        <text>nicotinate beta-D-ribonucleotide + ATP + H(+) = deamido-NAD(+) + diphosphate</text>
        <dbReference type="Rhea" id="RHEA:22860"/>
        <dbReference type="ChEBI" id="CHEBI:15378"/>
        <dbReference type="ChEBI" id="CHEBI:30616"/>
        <dbReference type="ChEBI" id="CHEBI:33019"/>
        <dbReference type="ChEBI" id="CHEBI:57502"/>
        <dbReference type="ChEBI" id="CHEBI:58437"/>
        <dbReference type="EC" id="2.7.7.18"/>
    </reaction>
</comment>
<evidence type="ECO:0000256" key="10">
    <source>
        <dbReference type="ARBA" id="ARBA00048721"/>
    </source>
</evidence>
<dbReference type="PANTHER" id="PTHR39321:SF3">
    <property type="entry name" value="PHOSPHOPANTETHEINE ADENYLYLTRANSFERASE"/>
    <property type="match status" value="1"/>
</dbReference>
<reference evidence="13" key="2">
    <citation type="submission" date="2019-07" db="EMBL/GenBank/DDBJ databases">
        <authorList>
            <person name="Papic B."/>
        </authorList>
    </citation>
    <scope>NUCLEOTIDE SEQUENCE [LARGE SCALE GENOMIC DNA]</scope>
    <source>
        <strain evidence="13">L8b</strain>
    </source>
</reference>
<comment type="similarity">
    <text evidence="3 11">Belongs to the NadD family.</text>
</comment>
<evidence type="ECO:0000256" key="11">
    <source>
        <dbReference type="HAMAP-Rule" id="MF_00244"/>
    </source>
</evidence>
<gene>
    <name evidence="11 13" type="primary">nadD</name>
    <name evidence="13" type="ORF">FNE76_00535</name>
</gene>
<accession>A0A553V3C3</accession>
<evidence type="ECO:0000256" key="9">
    <source>
        <dbReference type="ARBA" id="ARBA00023027"/>
    </source>
</evidence>
<evidence type="ECO:0000256" key="3">
    <source>
        <dbReference type="ARBA" id="ARBA00009014"/>
    </source>
</evidence>
<dbReference type="NCBIfam" id="TIGR00125">
    <property type="entry name" value="cyt_tran_rel"/>
    <property type="match status" value="1"/>
</dbReference>